<evidence type="ECO:0000256" key="1">
    <source>
        <dbReference type="SAM" id="Coils"/>
    </source>
</evidence>
<dbReference type="PANTHER" id="PTHR32114:SF2">
    <property type="entry name" value="ABC TRANSPORTER ABCH.3"/>
    <property type="match status" value="1"/>
</dbReference>
<organism evidence="4 5">
    <name type="scientific">Burkholderia cepacia</name>
    <name type="common">Pseudomonas cepacia</name>
    <dbReference type="NCBI Taxonomy" id="292"/>
    <lineage>
        <taxon>Bacteria</taxon>
        <taxon>Pseudomonadati</taxon>
        <taxon>Pseudomonadota</taxon>
        <taxon>Betaproteobacteria</taxon>
        <taxon>Burkholderiales</taxon>
        <taxon>Burkholderiaceae</taxon>
        <taxon>Burkholderia</taxon>
        <taxon>Burkholderia cepacia complex</taxon>
    </lineage>
</organism>
<dbReference type="RefSeq" id="WP_027791745.1">
    <property type="nucleotide sequence ID" value="NZ_BCNU01000002.1"/>
</dbReference>
<reference evidence="5" key="1">
    <citation type="submission" date="2017-09" db="EMBL/GenBank/DDBJ databases">
        <title>FDA dAtabase for Regulatory Grade micrObial Sequences (FDA-ARGOS): Supporting development and validation of Infectious Disease Dx tests.</title>
        <authorList>
            <person name="Minogue T."/>
            <person name="Wolcott M."/>
            <person name="Wasieloski L."/>
            <person name="Aguilar W."/>
            <person name="Moore D."/>
            <person name="Tallon L.J."/>
            <person name="Sadzewicz L."/>
            <person name="Ott S."/>
            <person name="Zhao X."/>
            <person name="Nagaraj S."/>
            <person name="Vavikolanu K."/>
            <person name="Aluvathingal J."/>
            <person name="Nadendla S."/>
            <person name="Sichtig H."/>
        </authorList>
    </citation>
    <scope>NUCLEOTIDE SEQUENCE [LARGE SCALE GENOMIC DNA]</scope>
    <source>
        <strain evidence="5">FDAARGOS_388</strain>
    </source>
</reference>
<name>A0ABN5D4V8_BURCE</name>
<evidence type="ECO:0000313" key="5">
    <source>
        <dbReference type="Proteomes" id="UP000218103"/>
    </source>
</evidence>
<dbReference type="Proteomes" id="UP000218103">
    <property type="component" value="Chromosome 2"/>
</dbReference>
<evidence type="ECO:0000256" key="2">
    <source>
        <dbReference type="SAM" id="MobiDB-lite"/>
    </source>
</evidence>
<sequence length="590" mass="62921">MKITDIYVANVLGIRTADIRLAKPVALFTGPNGAGKSSLQEAVRMALTGDTVRVALKKEYGSLVTEGADGGQIVVACGEQANSVTLPSGKLKRELAEDPRLPLVLDAQRFAHLGAAERRTFLYDLMGVKIGVDEMRARLLDKLGFRTDAVPAPAAARLAAITPMLRAGFEAAQKEAADRARGAKQSWRNATGETYGSQKGATWRPAPVEFDEAALRKLTGDRATLDDRIGELQQQIGAADAADTAARARASKIADLRTRAAGYAKAVELAQLADEQVTEFLPKVEALRVRAGAAPAGTECSCPECGALLRYLNGVLSAAAAAGARDADAAAKLPEYEQGLKTLQNAAANRKRDVEAADAAATQLRALEDDAEDSGAAAARESGDAARSELADLQRRRKQLDTDIATLREIERRAAGAADLAKHAAVLHEDVAAYEAIADALAPNGIPADLLKEALTPMNERLTDLAEMSEWEWADVTITPEMEIFAEGRAYALLSESERWRVDAQIAAAISHFSGLKLLVLDRADVLVGPERDRLLYWLDDLAYSEQIDTALVFMSLKAPPGGLPEAIEAFWVEGGQVAPAAQNAIREAA</sequence>
<dbReference type="InterPro" id="IPR038729">
    <property type="entry name" value="Rad50/SbcC_AAA"/>
</dbReference>
<evidence type="ECO:0000313" key="4">
    <source>
        <dbReference type="EMBL" id="ATF81222.1"/>
    </source>
</evidence>
<dbReference type="InterPro" id="IPR027417">
    <property type="entry name" value="P-loop_NTPase"/>
</dbReference>
<feature type="region of interest" description="Disordered" evidence="2">
    <location>
        <begin position="182"/>
        <end position="202"/>
    </location>
</feature>
<dbReference type="Pfam" id="PF13476">
    <property type="entry name" value="AAA_23"/>
    <property type="match status" value="1"/>
</dbReference>
<accession>A0ABN5D4V8</accession>
<keyword evidence="1" id="KW-0175">Coiled coil</keyword>
<dbReference type="Gene3D" id="3.40.50.300">
    <property type="entry name" value="P-loop containing nucleotide triphosphate hydrolases"/>
    <property type="match status" value="2"/>
</dbReference>
<feature type="domain" description="Rad50/SbcC-type AAA" evidence="3">
    <location>
        <begin position="7"/>
        <end position="57"/>
    </location>
</feature>
<feature type="coiled-coil region" evidence="1">
    <location>
        <begin position="376"/>
        <end position="410"/>
    </location>
</feature>
<keyword evidence="5" id="KW-1185">Reference proteome</keyword>
<dbReference type="SUPFAM" id="SSF52540">
    <property type="entry name" value="P-loop containing nucleoside triphosphate hydrolases"/>
    <property type="match status" value="1"/>
</dbReference>
<evidence type="ECO:0000259" key="3">
    <source>
        <dbReference type="Pfam" id="PF13476"/>
    </source>
</evidence>
<proteinExistence type="predicted"/>
<dbReference type="EMBL" id="CP023521">
    <property type="protein sequence ID" value="ATF81222.1"/>
    <property type="molecule type" value="Genomic_DNA"/>
</dbReference>
<protein>
    <submittedName>
        <fullName evidence="4">DNA repair protein</fullName>
    </submittedName>
</protein>
<feature type="compositionally biased region" description="Polar residues" evidence="2">
    <location>
        <begin position="186"/>
        <end position="200"/>
    </location>
</feature>
<gene>
    <name evidence="4" type="ORF">CO711_28060</name>
</gene>
<dbReference type="PANTHER" id="PTHR32114">
    <property type="entry name" value="ABC TRANSPORTER ABCH.3"/>
    <property type="match status" value="1"/>
</dbReference>